<comment type="caution">
    <text evidence="2">The sequence shown here is derived from an EMBL/GenBank/DDBJ whole genome shotgun (WGS) entry which is preliminary data.</text>
</comment>
<sequence>MASNKAHHATGFAAAIIAAALVGATGTDWLARGLAFVAAIAGATAPDYLEVAWWRRKHRLWITHRTLTHWGTGWIALLAVSWHFLGRHPGAAFAFGFACGGVMHLLADWPNPLGVPWIVSRHSLNLWTSGRCDLIVVAGAWAAALAVADAYWFHHACGDMLLQAWRTLRA</sequence>
<dbReference type="RefSeq" id="WP_050455456.1">
    <property type="nucleotide sequence ID" value="NZ_LFJJ01000196.1"/>
</dbReference>
<dbReference type="OrthoDB" id="6163946at2"/>
<feature type="transmembrane region" description="Helical" evidence="1">
    <location>
        <begin position="132"/>
        <end position="153"/>
    </location>
</feature>
<keyword evidence="3" id="KW-1185">Reference proteome</keyword>
<dbReference type="EMBL" id="LFJJ01000196">
    <property type="protein sequence ID" value="KND58128.1"/>
    <property type="molecule type" value="Genomic_DNA"/>
</dbReference>
<proteinExistence type="predicted"/>
<name>A0A0L0M6Y5_9BURK</name>
<protein>
    <recommendedName>
        <fullName evidence="4">Membrane-bound metal-dependent hydrolase</fullName>
    </recommendedName>
</protein>
<feature type="transmembrane region" description="Helical" evidence="1">
    <location>
        <begin position="66"/>
        <end position="85"/>
    </location>
</feature>
<gene>
    <name evidence="2" type="ORF">BVER_00360c</name>
</gene>
<reference evidence="3" key="1">
    <citation type="submission" date="2015-06" db="EMBL/GenBank/DDBJ databases">
        <title>Comparative genomics of Burkholderia leaf nodule symbionts.</title>
        <authorList>
            <person name="Carlier A."/>
            <person name="Eberl L."/>
            <person name="Pinto-Carbo M."/>
        </authorList>
    </citation>
    <scope>NUCLEOTIDE SEQUENCE [LARGE SCALE GENOMIC DNA]</scope>
    <source>
        <strain evidence="3">UZHbot4</strain>
    </source>
</reference>
<dbReference type="PATRIC" id="fig|242163.4.peg.2736"/>
<evidence type="ECO:0000313" key="2">
    <source>
        <dbReference type="EMBL" id="KND58128.1"/>
    </source>
</evidence>
<keyword evidence="1" id="KW-0472">Membrane</keyword>
<organism evidence="2 3">
    <name type="scientific">Candidatus Burkholderia verschuerenii</name>
    <dbReference type="NCBI Taxonomy" id="242163"/>
    <lineage>
        <taxon>Bacteria</taxon>
        <taxon>Pseudomonadati</taxon>
        <taxon>Pseudomonadota</taxon>
        <taxon>Betaproteobacteria</taxon>
        <taxon>Burkholderiales</taxon>
        <taxon>Burkholderiaceae</taxon>
        <taxon>Burkholderia</taxon>
    </lineage>
</organism>
<evidence type="ECO:0000313" key="3">
    <source>
        <dbReference type="Proteomes" id="UP000036959"/>
    </source>
</evidence>
<accession>A0A0L0M6Y5</accession>
<keyword evidence="1" id="KW-0812">Transmembrane</keyword>
<keyword evidence="1" id="KW-1133">Transmembrane helix</keyword>
<dbReference type="Proteomes" id="UP000036959">
    <property type="component" value="Unassembled WGS sequence"/>
</dbReference>
<evidence type="ECO:0000256" key="1">
    <source>
        <dbReference type="SAM" id="Phobius"/>
    </source>
</evidence>
<feature type="transmembrane region" description="Helical" evidence="1">
    <location>
        <begin position="34"/>
        <end position="54"/>
    </location>
</feature>
<dbReference type="InterPro" id="IPR007404">
    <property type="entry name" value="YdjM-like"/>
</dbReference>
<dbReference type="Pfam" id="PF04307">
    <property type="entry name" value="YdjM"/>
    <property type="match status" value="1"/>
</dbReference>
<feature type="transmembrane region" description="Helical" evidence="1">
    <location>
        <begin position="91"/>
        <end position="111"/>
    </location>
</feature>
<dbReference type="AlphaFoldDB" id="A0A0L0M6Y5"/>
<evidence type="ECO:0008006" key="4">
    <source>
        <dbReference type="Google" id="ProtNLM"/>
    </source>
</evidence>